<accession>A0A4C1T427</accession>
<gene>
    <name evidence="1" type="ORF">EVAR_78711_1</name>
</gene>
<evidence type="ECO:0000313" key="2">
    <source>
        <dbReference type="Proteomes" id="UP000299102"/>
    </source>
</evidence>
<sequence>MIATWPPSAVTYARAPLTARAFTFTPRLWLMFAPTPVTKYETGRTIRPQTLLILLRIRREESGSHEPPGLGLCPTIVIELESVLTTPDYAHVYLPNMKFKFEFKISIVNGLQNNT</sequence>
<comment type="caution">
    <text evidence="1">The sequence shown here is derived from an EMBL/GenBank/DDBJ whole genome shotgun (WGS) entry which is preliminary data.</text>
</comment>
<dbReference type="Proteomes" id="UP000299102">
    <property type="component" value="Unassembled WGS sequence"/>
</dbReference>
<name>A0A4C1T427_EUMVA</name>
<dbReference type="AlphaFoldDB" id="A0A4C1T427"/>
<evidence type="ECO:0000313" key="1">
    <source>
        <dbReference type="EMBL" id="GBP08207.1"/>
    </source>
</evidence>
<protein>
    <submittedName>
        <fullName evidence="1">Uncharacterized protein</fullName>
    </submittedName>
</protein>
<proteinExistence type="predicted"/>
<dbReference type="EMBL" id="BGZK01000030">
    <property type="protein sequence ID" value="GBP08207.1"/>
    <property type="molecule type" value="Genomic_DNA"/>
</dbReference>
<reference evidence="1 2" key="1">
    <citation type="journal article" date="2019" name="Commun. Biol.">
        <title>The bagworm genome reveals a unique fibroin gene that provides high tensile strength.</title>
        <authorList>
            <person name="Kono N."/>
            <person name="Nakamura H."/>
            <person name="Ohtoshi R."/>
            <person name="Tomita M."/>
            <person name="Numata K."/>
            <person name="Arakawa K."/>
        </authorList>
    </citation>
    <scope>NUCLEOTIDE SEQUENCE [LARGE SCALE GENOMIC DNA]</scope>
</reference>
<organism evidence="1 2">
    <name type="scientific">Eumeta variegata</name>
    <name type="common">Bagworm moth</name>
    <name type="synonym">Eumeta japonica</name>
    <dbReference type="NCBI Taxonomy" id="151549"/>
    <lineage>
        <taxon>Eukaryota</taxon>
        <taxon>Metazoa</taxon>
        <taxon>Ecdysozoa</taxon>
        <taxon>Arthropoda</taxon>
        <taxon>Hexapoda</taxon>
        <taxon>Insecta</taxon>
        <taxon>Pterygota</taxon>
        <taxon>Neoptera</taxon>
        <taxon>Endopterygota</taxon>
        <taxon>Lepidoptera</taxon>
        <taxon>Glossata</taxon>
        <taxon>Ditrysia</taxon>
        <taxon>Tineoidea</taxon>
        <taxon>Psychidae</taxon>
        <taxon>Oiketicinae</taxon>
        <taxon>Eumeta</taxon>
    </lineage>
</organism>
<keyword evidence="2" id="KW-1185">Reference proteome</keyword>